<name>A0A024FW45_9STRA</name>
<feature type="domain" description="C3H1-type" evidence="6">
    <location>
        <begin position="229"/>
        <end position="256"/>
    </location>
</feature>
<evidence type="ECO:0000259" key="7">
    <source>
        <dbReference type="PROSITE" id="PS50157"/>
    </source>
</evidence>
<dbReference type="InterPro" id="IPR036855">
    <property type="entry name" value="Znf_CCCH_sf"/>
</dbReference>
<dbReference type="Pfam" id="PF18044">
    <property type="entry name" value="zf-CCCH_4"/>
    <property type="match status" value="1"/>
</dbReference>
<feature type="compositionally biased region" description="Basic and acidic residues" evidence="5">
    <location>
        <begin position="1"/>
        <end position="12"/>
    </location>
</feature>
<dbReference type="SMART" id="SM00355">
    <property type="entry name" value="ZnF_C2H2"/>
    <property type="match status" value="2"/>
</dbReference>
<evidence type="ECO:0000256" key="5">
    <source>
        <dbReference type="SAM" id="MobiDB-lite"/>
    </source>
</evidence>
<evidence type="ECO:0000256" key="1">
    <source>
        <dbReference type="ARBA" id="ARBA00022723"/>
    </source>
</evidence>
<dbReference type="STRING" id="65357.A0A024FW45"/>
<evidence type="ECO:0008006" key="10">
    <source>
        <dbReference type="Google" id="ProtNLM"/>
    </source>
</evidence>
<dbReference type="SUPFAM" id="SSF90229">
    <property type="entry name" value="CCCH zinc finger"/>
    <property type="match status" value="1"/>
</dbReference>
<feature type="region of interest" description="Disordered" evidence="5">
    <location>
        <begin position="1"/>
        <end position="67"/>
    </location>
</feature>
<accession>A0A024FW45</accession>
<reference evidence="8 9" key="1">
    <citation type="submission" date="2012-05" db="EMBL/GenBank/DDBJ databases">
        <title>Recombination and specialization in a pathogen metapopulation.</title>
        <authorList>
            <person name="Gardiner A."/>
            <person name="Kemen E."/>
            <person name="Schultz-Larsen T."/>
            <person name="MacLean D."/>
            <person name="Van Oosterhout C."/>
            <person name="Jones J.D.G."/>
        </authorList>
    </citation>
    <scope>NUCLEOTIDE SEQUENCE [LARGE SCALE GENOMIC DNA]</scope>
    <source>
        <strain evidence="8 9">Ac Nc2</strain>
    </source>
</reference>
<dbReference type="OrthoDB" id="1914176at2759"/>
<dbReference type="PROSITE" id="PS00028">
    <property type="entry name" value="ZINC_FINGER_C2H2_1"/>
    <property type="match status" value="1"/>
</dbReference>
<feature type="zinc finger region" description="C3H1-type" evidence="4">
    <location>
        <begin position="195"/>
        <end position="217"/>
    </location>
</feature>
<dbReference type="InParanoid" id="A0A024FW45"/>
<feature type="domain" description="C2H2-type" evidence="7">
    <location>
        <begin position="156"/>
        <end position="185"/>
    </location>
</feature>
<evidence type="ECO:0000313" key="8">
    <source>
        <dbReference type="EMBL" id="CCI10879.1"/>
    </source>
</evidence>
<dbReference type="EMBL" id="CAIX01000433">
    <property type="protein sequence ID" value="CCI10879.1"/>
    <property type="molecule type" value="Genomic_DNA"/>
</dbReference>
<keyword evidence="1 4" id="KW-0479">Metal-binding</keyword>
<organism evidence="8 9">
    <name type="scientific">Albugo candida</name>
    <dbReference type="NCBI Taxonomy" id="65357"/>
    <lineage>
        <taxon>Eukaryota</taxon>
        <taxon>Sar</taxon>
        <taxon>Stramenopiles</taxon>
        <taxon>Oomycota</taxon>
        <taxon>Peronosporomycetes</taxon>
        <taxon>Albuginales</taxon>
        <taxon>Albuginaceae</taxon>
        <taxon>Albugo</taxon>
    </lineage>
</organism>
<comment type="caution">
    <text evidence="8">The sequence shown here is derived from an EMBL/GenBank/DDBJ whole genome shotgun (WGS) entry which is preliminary data.</text>
</comment>
<dbReference type="InterPro" id="IPR022755">
    <property type="entry name" value="Znf_C2H2_jaz"/>
</dbReference>
<feature type="domain" description="C3H1-type" evidence="6">
    <location>
        <begin position="195"/>
        <end position="217"/>
    </location>
</feature>
<dbReference type="PROSITE" id="PS50103">
    <property type="entry name" value="ZF_C3H1"/>
    <property type="match status" value="2"/>
</dbReference>
<protein>
    <recommendedName>
        <fullName evidence="10">C3H1-type domain-containing protein</fullName>
    </recommendedName>
</protein>
<dbReference type="Gene3D" id="3.30.1370.210">
    <property type="match status" value="1"/>
</dbReference>
<dbReference type="Proteomes" id="UP000053237">
    <property type="component" value="Unassembled WGS sequence"/>
</dbReference>
<sequence>MSDNISEKRNSNSDDTSDQISLDERIKQLEAELDVSESSSEESDTESSDCGESGSGKQCSDHEILKRSDKPQDDVICSSMYANDRVEGLHPQQLPKPTCNLAVKRKPSLHSPIQLPKRVPFACRPCGFIGEDIQEFDQHQKSSAHLNQCKAVENEWSCGICVKQFTSKSQLEEHKKGKWHRQRASQRRERHYVKVCYDFVRGNCFRGEACDFEHRETKAMNSERRLGVKKKRVCKEFTDDQTCRFGDRCVFLHPLNTA</sequence>
<evidence type="ECO:0000313" key="9">
    <source>
        <dbReference type="Proteomes" id="UP000053237"/>
    </source>
</evidence>
<dbReference type="InterPro" id="IPR036236">
    <property type="entry name" value="Znf_C2H2_sf"/>
</dbReference>
<dbReference type="InterPro" id="IPR000571">
    <property type="entry name" value="Znf_CCCH"/>
</dbReference>
<dbReference type="Gene3D" id="3.30.160.60">
    <property type="entry name" value="Classic Zinc Finger"/>
    <property type="match status" value="1"/>
</dbReference>
<dbReference type="InterPro" id="IPR041367">
    <property type="entry name" value="Znf-CCCH_4"/>
</dbReference>
<keyword evidence="2 4" id="KW-0863">Zinc-finger</keyword>
<gene>
    <name evidence="8" type="ORF">BN9_118750</name>
</gene>
<keyword evidence="9" id="KW-1185">Reference proteome</keyword>
<dbReference type="Pfam" id="PF12171">
    <property type="entry name" value="zf-C2H2_jaz"/>
    <property type="match status" value="1"/>
</dbReference>
<dbReference type="InterPro" id="IPR013087">
    <property type="entry name" value="Znf_C2H2_type"/>
</dbReference>
<evidence type="ECO:0000259" key="6">
    <source>
        <dbReference type="PROSITE" id="PS50103"/>
    </source>
</evidence>
<feature type="zinc finger region" description="C3H1-type" evidence="4">
    <location>
        <begin position="229"/>
        <end position="256"/>
    </location>
</feature>
<dbReference type="GO" id="GO:0008270">
    <property type="term" value="F:zinc ion binding"/>
    <property type="evidence" value="ECO:0007669"/>
    <property type="project" value="UniProtKB-KW"/>
</dbReference>
<keyword evidence="3 4" id="KW-0862">Zinc</keyword>
<feature type="compositionally biased region" description="Acidic residues" evidence="5">
    <location>
        <begin position="31"/>
        <end position="49"/>
    </location>
</feature>
<dbReference type="AlphaFoldDB" id="A0A024FW45"/>
<dbReference type="SMART" id="SM00356">
    <property type="entry name" value="ZnF_C3H1"/>
    <property type="match status" value="2"/>
</dbReference>
<dbReference type="PROSITE" id="PS50157">
    <property type="entry name" value="ZINC_FINGER_C2H2_2"/>
    <property type="match status" value="1"/>
</dbReference>
<dbReference type="SUPFAM" id="SSF57667">
    <property type="entry name" value="beta-beta-alpha zinc fingers"/>
    <property type="match status" value="1"/>
</dbReference>
<evidence type="ECO:0000256" key="2">
    <source>
        <dbReference type="ARBA" id="ARBA00022771"/>
    </source>
</evidence>
<proteinExistence type="predicted"/>
<evidence type="ECO:0000256" key="4">
    <source>
        <dbReference type="PROSITE-ProRule" id="PRU00723"/>
    </source>
</evidence>
<evidence type="ECO:0000256" key="3">
    <source>
        <dbReference type="ARBA" id="ARBA00022833"/>
    </source>
</evidence>